<dbReference type="Proteomes" id="UP001597169">
    <property type="component" value="Unassembled WGS sequence"/>
</dbReference>
<accession>A0ABW3Q2B4</accession>
<protein>
    <submittedName>
        <fullName evidence="1">Uncharacterized protein</fullName>
    </submittedName>
</protein>
<evidence type="ECO:0000313" key="1">
    <source>
        <dbReference type="EMBL" id="MFD1131277.1"/>
    </source>
</evidence>
<reference evidence="2" key="1">
    <citation type="journal article" date="2019" name="Int. J. Syst. Evol. Microbiol.">
        <title>The Global Catalogue of Microorganisms (GCM) 10K type strain sequencing project: providing services to taxonomists for standard genome sequencing and annotation.</title>
        <authorList>
            <consortium name="The Broad Institute Genomics Platform"/>
            <consortium name="The Broad Institute Genome Sequencing Center for Infectious Disease"/>
            <person name="Wu L."/>
            <person name="Ma J."/>
        </authorList>
    </citation>
    <scope>NUCLEOTIDE SEQUENCE [LARGE SCALE GENOMIC DNA]</scope>
    <source>
        <strain evidence="2">CCUG 53519</strain>
    </source>
</reference>
<proteinExistence type="predicted"/>
<dbReference type="EMBL" id="JBHTKX010000008">
    <property type="protein sequence ID" value="MFD1131277.1"/>
    <property type="molecule type" value="Genomic_DNA"/>
</dbReference>
<comment type="caution">
    <text evidence="1">The sequence shown here is derived from an EMBL/GenBank/DDBJ whole genome shotgun (WGS) entry which is preliminary data.</text>
</comment>
<keyword evidence="2" id="KW-1185">Reference proteome</keyword>
<gene>
    <name evidence="1" type="ORF">ACFQ3J_24460</name>
</gene>
<sequence length="49" mass="5544">MIQIAISENGKYFVDELIHLENDESLPETVNNSVAGIEIDPAYQLTFDF</sequence>
<organism evidence="1 2">
    <name type="scientific">Paenibacillus provencensis</name>
    <dbReference type="NCBI Taxonomy" id="441151"/>
    <lineage>
        <taxon>Bacteria</taxon>
        <taxon>Bacillati</taxon>
        <taxon>Bacillota</taxon>
        <taxon>Bacilli</taxon>
        <taxon>Bacillales</taxon>
        <taxon>Paenibacillaceae</taxon>
        <taxon>Paenibacillus</taxon>
    </lineage>
</organism>
<name>A0ABW3Q2B4_9BACL</name>
<dbReference type="RefSeq" id="WP_170862570.1">
    <property type="nucleotide sequence ID" value="NZ_JBHTKX010000008.1"/>
</dbReference>
<evidence type="ECO:0000313" key="2">
    <source>
        <dbReference type="Proteomes" id="UP001597169"/>
    </source>
</evidence>